<evidence type="ECO:0000313" key="2">
    <source>
        <dbReference type="Proteomes" id="UP000076722"/>
    </source>
</evidence>
<dbReference type="Gene3D" id="3.80.10.10">
    <property type="entry name" value="Ribonuclease Inhibitor"/>
    <property type="match status" value="1"/>
</dbReference>
<dbReference type="AlphaFoldDB" id="A0A164WCR6"/>
<accession>A0A164WCR6</accession>
<dbReference type="InterPro" id="IPR032675">
    <property type="entry name" value="LRR_dom_sf"/>
</dbReference>
<evidence type="ECO:0000313" key="1">
    <source>
        <dbReference type="EMBL" id="KZS94940.1"/>
    </source>
</evidence>
<sequence>MTPHLEVLAICHEYNLRLKNCVVQHDVLEGVASPEMSISASKFHRARAKGRAILEEATSHLIAATVSLKRRMNHLIPIARLPDEVLGMIMLESVLSDEIVDMPVLTLRQRMTLLSVSHRWRSAALKTPNLWNQINFTWNPDAINFFIQQRTIAPLSIFVRRDIQAGFNSFKRFIQSESSARMEKLDICWTLDDDRRLWLGDFMEQTFGEKEFPILSYFRFIYDQYHAIPRSIKLLNAPNLQSLIMVGLNPLPPPSPLSQLTKVTLEAARMKTMDILSFLERCPLVESLSISLAFSYSERPDEEHTGPPITLPHLRFLALRHFSSGALNYLKEQMSHPDPSTIEITVRKKHDQSAAQAFPQHYLLLLQSTKTLHIAHIDDDYQVHNRHTWKLSFDSEFTPFYTVSVESHENRNDDDALLSNVLRGSFPHLTDLVISSARLPPSAHIYTFLKSCPNLINIRIHTSQFNRFLVALRQDIESEEKAYLKSQQSGDLALLNNQASARLNALCPRLKHLCIQDSIFDTAVLCAVLKHRKKMGWDVQTVTLMTPDGGIEGNTNGMRDLREVVEVVVRASHPIPRRQRQRRGT</sequence>
<name>A0A164WCR6_9AGAM</name>
<protein>
    <submittedName>
        <fullName evidence="1">Uncharacterized protein</fullName>
    </submittedName>
</protein>
<keyword evidence="2" id="KW-1185">Reference proteome</keyword>
<dbReference type="EMBL" id="KV419403">
    <property type="protein sequence ID" value="KZS94940.1"/>
    <property type="molecule type" value="Genomic_DNA"/>
</dbReference>
<proteinExistence type="predicted"/>
<gene>
    <name evidence="1" type="ORF">SISNIDRAFT_453107</name>
</gene>
<dbReference type="Proteomes" id="UP000076722">
    <property type="component" value="Unassembled WGS sequence"/>
</dbReference>
<reference evidence="1 2" key="1">
    <citation type="journal article" date="2016" name="Mol. Biol. Evol.">
        <title>Comparative Genomics of Early-Diverging Mushroom-Forming Fungi Provides Insights into the Origins of Lignocellulose Decay Capabilities.</title>
        <authorList>
            <person name="Nagy L.G."/>
            <person name="Riley R."/>
            <person name="Tritt A."/>
            <person name="Adam C."/>
            <person name="Daum C."/>
            <person name="Floudas D."/>
            <person name="Sun H."/>
            <person name="Yadav J.S."/>
            <person name="Pangilinan J."/>
            <person name="Larsson K.H."/>
            <person name="Matsuura K."/>
            <person name="Barry K."/>
            <person name="Labutti K."/>
            <person name="Kuo R."/>
            <person name="Ohm R.A."/>
            <person name="Bhattacharya S.S."/>
            <person name="Shirouzu T."/>
            <person name="Yoshinaga Y."/>
            <person name="Martin F.M."/>
            <person name="Grigoriev I.V."/>
            <person name="Hibbett D.S."/>
        </authorList>
    </citation>
    <scope>NUCLEOTIDE SEQUENCE [LARGE SCALE GENOMIC DNA]</scope>
    <source>
        <strain evidence="1 2">HHB9708</strain>
    </source>
</reference>
<organism evidence="1 2">
    <name type="scientific">Sistotremastrum niveocremeum HHB9708</name>
    <dbReference type="NCBI Taxonomy" id="1314777"/>
    <lineage>
        <taxon>Eukaryota</taxon>
        <taxon>Fungi</taxon>
        <taxon>Dikarya</taxon>
        <taxon>Basidiomycota</taxon>
        <taxon>Agaricomycotina</taxon>
        <taxon>Agaricomycetes</taxon>
        <taxon>Sistotremastrales</taxon>
        <taxon>Sistotremastraceae</taxon>
        <taxon>Sertulicium</taxon>
        <taxon>Sertulicium niveocremeum</taxon>
    </lineage>
</organism>
<dbReference type="OrthoDB" id="2884925at2759"/>